<name>A0AAW0CEX7_9AGAR</name>
<dbReference type="InterPro" id="IPR020843">
    <property type="entry name" value="ER"/>
</dbReference>
<reference evidence="2 3" key="1">
    <citation type="submission" date="2024-01" db="EMBL/GenBank/DDBJ databases">
        <title>A draft genome for a cacao thread blight-causing isolate of Paramarasmius palmivorus.</title>
        <authorList>
            <person name="Baruah I.K."/>
            <person name="Bukari Y."/>
            <person name="Amoako-Attah I."/>
            <person name="Meinhardt L.W."/>
            <person name="Bailey B.A."/>
            <person name="Cohen S.P."/>
        </authorList>
    </citation>
    <scope>NUCLEOTIDE SEQUENCE [LARGE SCALE GENOMIC DNA]</scope>
    <source>
        <strain evidence="2 3">GH-12</strain>
    </source>
</reference>
<dbReference type="Gene3D" id="3.40.50.720">
    <property type="entry name" value="NAD(P)-binding Rossmann-like Domain"/>
    <property type="match status" value="1"/>
</dbReference>
<evidence type="ECO:0000259" key="1">
    <source>
        <dbReference type="SMART" id="SM00829"/>
    </source>
</evidence>
<gene>
    <name evidence="2" type="ORF">VNI00_011542</name>
</gene>
<sequence length="346" mass="37547">MNSNTQKALFLKEKQGPFVVDTRDIQEPQPGEILVKIKATALNPADWLIQTLGVAIEDYPAILGLDIAGDVEEIGEGVEGFVKGERVFLHGTWKNEFSGFQQYTRCPAELAAKIPAKYSYAQVASVPLCFATAAIPLFSESGAALNPTFDPKVQYNDQSALVIGGSSSVGQYGIQLLKFAGFSTIITYASGQHTEFLKSLGATHVVDRKLVSITELPEEVKKITGGKPVDVFHDAISKPETLAAGVAVTADDAPIATVLPPRMPMPSDIEKRQKVYRVSANIYDLHRPLGNLLYKNFTQWLEDGTFVPNRVEELPNGLAGIVAGLERLKNNQVSGVKLVINPQETP</sequence>
<dbReference type="InterPro" id="IPR013149">
    <property type="entry name" value="ADH-like_C"/>
</dbReference>
<dbReference type="CDD" id="cd08249">
    <property type="entry name" value="enoyl_reductase_like"/>
    <property type="match status" value="1"/>
</dbReference>
<dbReference type="PANTHER" id="PTHR45348">
    <property type="entry name" value="HYPOTHETICAL OXIDOREDUCTASE (EUROFUNG)"/>
    <property type="match status" value="1"/>
</dbReference>
<evidence type="ECO:0000313" key="2">
    <source>
        <dbReference type="EMBL" id="KAK7036609.1"/>
    </source>
</evidence>
<dbReference type="GO" id="GO:0016651">
    <property type="term" value="F:oxidoreductase activity, acting on NAD(P)H"/>
    <property type="evidence" value="ECO:0007669"/>
    <property type="project" value="InterPro"/>
</dbReference>
<dbReference type="InterPro" id="IPR047122">
    <property type="entry name" value="Trans-enoyl_RdTase-like"/>
</dbReference>
<dbReference type="Gene3D" id="3.90.180.10">
    <property type="entry name" value="Medium-chain alcohol dehydrogenases, catalytic domain"/>
    <property type="match status" value="1"/>
</dbReference>
<dbReference type="Pfam" id="PF00107">
    <property type="entry name" value="ADH_zinc_N"/>
    <property type="match status" value="1"/>
</dbReference>
<keyword evidence="3" id="KW-1185">Reference proteome</keyword>
<dbReference type="SMART" id="SM00829">
    <property type="entry name" value="PKS_ER"/>
    <property type="match status" value="1"/>
</dbReference>
<dbReference type="EMBL" id="JAYKXP010000050">
    <property type="protein sequence ID" value="KAK7036609.1"/>
    <property type="molecule type" value="Genomic_DNA"/>
</dbReference>
<dbReference type="InterPro" id="IPR036291">
    <property type="entry name" value="NAD(P)-bd_dom_sf"/>
</dbReference>
<accession>A0AAW0CEX7</accession>
<evidence type="ECO:0000313" key="3">
    <source>
        <dbReference type="Proteomes" id="UP001383192"/>
    </source>
</evidence>
<dbReference type="SUPFAM" id="SSF51735">
    <property type="entry name" value="NAD(P)-binding Rossmann-fold domains"/>
    <property type="match status" value="1"/>
</dbReference>
<dbReference type="Pfam" id="PF08240">
    <property type="entry name" value="ADH_N"/>
    <property type="match status" value="1"/>
</dbReference>
<organism evidence="2 3">
    <name type="scientific">Paramarasmius palmivorus</name>
    <dbReference type="NCBI Taxonomy" id="297713"/>
    <lineage>
        <taxon>Eukaryota</taxon>
        <taxon>Fungi</taxon>
        <taxon>Dikarya</taxon>
        <taxon>Basidiomycota</taxon>
        <taxon>Agaricomycotina</taxon>
        <taxon>Agaricomycetes</taxon>
        <taxon>Agaricomycetidae</taxon>
        <taxon>Agaricales</taxon>
        <taxon>Marasmiineae</taxon>
        <taxon>Marasmiaceae</taxon>
        <taxon>Paramarasmius</taxon>
    </lineage>
</organism>
<feature type="domain" description="Enoyl reductase (ER)" evidence="1">
    <location>
        <begin position="16"/>
        <end position="340"/>
    </location>
</feature>
<dbReference type="InterPro" id="IPR013154">
    <property type="entry name" value="ADH-like_N"/>
</dbReference>
<dbReference type="AlphaFoldDB" id="A0AAW0CEX7"/>
<dbReference type="Proteomes" id="UP001383192">
    <property type="component" value="Unassembled WGS sequence"/>
</dbReference>
<dbReference type="SUPFAM" id="SSF50129">
    <property type="entry name" value="GroES-like"/>
    <property type="match status" value="1"/>
</dbReference>
<dbReference type="PANTHER" id="PTHR45348:SF2">
    <property type="entry name" value="ZINC-TYPE ALCOHOL DEHYDROGENASE-LIKE PROTEIN C2E1P3.01"/>
    <property type="match status" value="1"/>
</dbReference>
<proteinExistence type="predicted"/>
<protein>
    <recommendedName>
        <fullName evidence="1">Enoyl reductase (ER) domain-containing protein</fullName>
    </recommendedName>
</protein>
<comment type="caution">
    <text evidence="2">The sequence shown here is derived from an EMBL/GenBank/DDBJ whole genome shotgun (WGS) entry which is preliminary data.</text>
</comment>
<dbReference type="InterPro" id="IPR011032">
    <property type="entry name" value="GroES-like_sf"/>
</dbReference>